<evidence type="ECO:0000313" key="1">
    <source>
        <dbReference type="EMBL" id="SFG79356.1"/>
    </source>
</evidence>
<accession>A0A1I2UWP9</accession>
<keyword evidence="2" id="KW-1185">Reference proteome</keyword>
<evidence type="ECO:0000313" key="2">
    <source>
        <dbReference type="Proteomes" id="UP000199229"/>
    </source>
</evidence>
<protein>
    <submittedName>
        <fullName evidence="1">Uncharacterized protein</fullName>
    </submittedName>
</protein>
<name>A0A1I2UWP9_9HYPH</name>
<proteinExistence type="predicted"/>
<gene>
    <name evidence="1" type="ORF">SAMN05192565_11197</name>
</gene>
<dbReference type="Proteomes" id="UP000199229">
    <property type="component" value="Unassembled WGS sequence"/>
</dbReference>
<reference evidence="2" key="1">
    <citation type="submission" date="2016-10" db="EMBL/GenBank/DDBJ databases">
        <authorList>
            <person name="Varghese N."/>
            <person name="Submissions S."/>
        </authorList>
    </citation>
    <scope>NUCLEOTIDE SEQUENCE [LARGE SCALE GENOMIC DNA]</scope>
    <source>
        <strain evidence="2">Gh-105</strain>
    </source>
</reference>
<dbReference type="EMBL" id="FOPM01000011">
    <property type="protein sequence ID" value="SFG79356.1"/>
    <property type="molecule type" value="Genomic_DNA"/>
</dbReference>
<dbReference type="RefSeq" id="WP_143103741.1">
    <property type="nucleotide sequence ID" value="NZ_FOPM01000011.1"/>
</dbReference>
<sequence length="137" mass="15242">MMADFAHSAPITVRTHERFTITCDGQVWRLNGRHAEFFSAELLLGNPQHFMRARAQSLMSRIESGELAGLVRGNLDGQSTTIAVTTIDFAAAAHEVERFRAWQRDIASAAEARRQAATAYDRGMNEGGEGFNPYRDL</sequence>
<organism evidence="1 2">
    <name type="scientific">Methylobacterium gossipiicola</name>
    <dbReference type="NCBI Taxonomy" id="582675"/>
    <lineage>
        <taxon>Bacteria</taxon>
        <taxon>Pseudomonadati</taxon>
        <taxon>Pseudomonadota</taxon>
        <taxon>Alphaproteobacteria</taxon>
        <taxon>Hyphomicrobiales</taxon>
        <taxon>Methylobacteriaceae</taxon>
        <taxon>Methylobacterium</taxon>
    </lineage>
</organism>
<dbReference type="AlphaFoldDB" id="A0A1I2UWP9"/>